<dbReference type="Pfam" id="PF20254">
    <property type="entry name" value="DMFA2_C"/>
    <property type="match status" value="1"/>
</dbReference>
<dbReference type="InterPro" id="IPR013320">
    <property type="entry name" value="ConA-like_dom_sf"/>
</dbReference>
<dbReference type="InterPro" id="IPR046540">
    <property type="entry name" value="DMFA2_C"/>
</dbReference>
<dbReference type="AlphaFoldDB" id="A0A1D7TW92"/>
<name>A0A1D7TW92_9HYPH</name>
<dbReference type="Proteomes" id="UP000094969">
    <property type="component" value="Chromosome"/>
</dbReference>
<gene>
    <name evidence="2" type="ORF">BHK69_01880</name>
</gene>
<dbReference type="EMBL" id="CP017147">
    <property type="protein sequence ID" value="AOO79412.1"/>
    <property type="molecule type" value="Genomic_DNA"/>
</dbReference>
<dbReference type="KEGG" id="bvv:BHK69_01880"/>
<sequence length="750" mass="81778">MRDTTAVLGYAWPLVVSPGETVSFHLSSPTLDAAQVRIVRVRCADPDPDGPGLKLSEPGSAIDGRVALRDQPVHPGSAAIIADRPALNAPSLAAGCFIYPTAPLAGPQTVMSRWRADLGQGWRLGLDQAGHLVFEVAGAAGAATLTSARPVLEREWVFVGASYDAASGAITLIQRSLDRLGGRDSSSLTTGQAPASLAWPTETALVFAAHAFESGADPLTSGHFDGKIDRPRLFREPLSEETLRRACEMLAPSPADPALVGAWDFSQEMASDKVRDLSTNRLDGQLRHMPMRAIAGANWDGSVVQWTERPELYGAIHFHSDDMADCGWQPDLALKIPADWRSGFYALKLTARESSDDPVESYVSFFVRAPLGQAKAKLALVATTATFLAYANSALRLDQVHAEAMLEGVIALSRDDVYIQEHRELGLSTYDTHSDGSGWCYSTAKRPILNMRPLGNTFNYVNDTHIIDWLEELGFDYDVITDCDIDRHGAQLLEAYDCVITPSHPEYYSRNMIDAFDAYQRGGGRHIYLGGNGFYWRIAWHPTQPFQMEIRRGMSGLRTWEGEPGENGLSFNGEPSGLWRTHGRPPQRLVGVGFDAQVFTRSYPYEWLEDARDPRVSWLVEGIDLAKPLGDFGLRGGGAAGLEVDRVEPTLGSPPHLLRLATADRLDYGGVPTLEELRTLHRGTMGDQNALVRADIAFFPTAAGGAVFATGSIAWCCALTCNGYDNSVSRVTGNVLRRFLDPAPFEGFDD</sequence>
<protein>
    <recommendedName>
        <fullName evidence="1">N,N-dimethylformamidase beta subunit-like C-terminal domain-containing protein</fullName>
    </recommendedName>
</protein>
<dbReference type="RefSeq" id="WP_069688635.1">
    <property type="nucleotide sequence ID" value="NZ_CP017147.1"/>
</dbReference>
<dbReference type="SUPFAM" id="SSF49899">
    <property type="entry name" value="Concanavalin A-like lectins/glucanases"/>
    <property type="match status" value="1"/>
</dbReference>
<dbReference type="STRING" id="1526658.BHK69_01880"/>
<dbReference type="Gene3D" id="2.60.120.200">
    <property type="match status" value="1"/>
</dbReference>
<organism evidence="2 3">
    <name type="scientific">Bosea vaviloviae</name>
    <dbReference type="NCBI Taxonomy" id="1526658"/>
    <lineage>
        <taxon>Bacteria</taxon>
        <taxon>Pseudomonadati</taxon>
        <taxon>Pseudomonadota</taxon>
        <taxon>Alphaproteobacteria</taxon>
        <taxon>Hyphomicrobiales</taxon>
        <taxon>Boseaceae</taxon>
        <taxon>Bosea</taxon>
    </lineage>
</organism>
<proteinExistence type="predicted"/>
<evidence type="ECO:0000259" key="1">
    <source>
        <dbReference type="Pfam" id="PF20254"/>
    </source>
</evidence>
<evidence type="ECO:0000313" key="2">
    <source>
        <dbReference type="EMBL" id="AOO79412.1"/>
    </source>
</evidence>
<accession>A0A1D7TW92</accession>
<evidence type="ECO:0000313" key="3">
    <source>
        <dbReference type="Proteomes" id="UP000094969"/>
    </source>
</evidence>
<dbReference type="OrthoDB" id="505641at2"/>
<reference evidence="2 3" key="1">
    <citation type="journal article" date="2015" name="Antonie Van Leeuwenhoek">
        <title>Bosea vaviloviae sp. nov., a new species of slow-growing rhizobia isolated from nodules of the relict species Vavilovia formosa (Stev.) Fed.</title>
        <authorList>
            <person name="Safronova V.I."/>
            <person name="Kuznetsova I.G."/>
            <person name="Sazanova A.L."/>
            <person name="Kimeklis A.K."/>
            <person name="Belimov A.A."/>
            <person name="Andronov E.E."/>
            <person name="Pinaev A.G."/>
            <person name="Chizhevskaya E.P."/>
            <person name="Pukhaev A.R."/>
            <person name="Popov K.P."/>
            <person name="Willems A."/>
            <person name="Tikhonovich I.A."/>
        </authorList>
    </citation>
    <scope>NUCLEOTIDE SEQUENCE [LARGE SCALE GENOMIC DNA]</scope>
    <source>
        <strain evidence="2 3">Vaf18</strain>
    </source>
</reference>
<feature type="domain" description="N,N-dimethylformamidase beta subunit-like C-terminal" evidence="1">
    <location>
        <begin position="292"/>
        <end position="726"/>
    </location>
</feature>
<keyword evidence="3" id="KW-1185">Reference proteome</keyword>